<dbReference type="EMBL" id="LR746266">
    <property type="protein sequence ID" value="CAA7393703.1"/>
    <property type="molecule type" value="Genomic_DNA"/>
</dbReference>
<organism evidence="1 2">
    <name type="scientific">Spirodela intermedia</name>
    <name type="common">Intermediate duckweed</name>
    <dbReference type="NCBI Taxonomy" id="51605"/>
    <lineage>
        <taxon>Eukaryota</taxon>
        <taxon>Viridiplantae</taxon>
        <taxon>Streptophyta</taxon>
        <taxon>Embryophyta</taxon>
        <taxon>Tracheophyta</taxon>
        <taxon>Spermatophyta</taxon>
        <taxon>Magnoliopsida</taxon>
        <taxon>Liliopsida</taxon>
        <taxon>Araceae</taxon>
        <taxon>Lemnoideae</taxon>
        <taxon>Spirodela</taxon>
    </lineage>
</organism>
<name>A0A7I8K964_SPIIN</name>
<dbReference type="AlphaFoldDB" id="A0A7I8K964"/>
<protein>
    <submittedName>
        <fullName evidence="1">Uncharacterized protein</fullName>
    </submittedName>
</protein>
<evidence type="ECO:0000313" key="1">
    <source>
        <dbReference type="EMBL" id="CAA7393703.1"/>
    </source>
</evidence>
<reference evidence="1" key="1">
    <citation type="submission" date="2020-02" db="EMBL/GenBank/DDBJ databases">
        <authorList>
            <person name="Scholz U."/>
            <person name="Mascher M."/>
            <person name="Fiebig A."/>
        </authorList>
    </citation>
    <scope>NUCLEOTIDE SEQUENCE</scope>
</reference>
<keyword evidence="2" id="KW-1185">Reference proteome</keyword>
<dbReference type="Proteomes" id="UP000663760">
    <property type="component" value="Chromosome 3"/>
</dbReference>
<sequence>MSFCFRCGAHCNCGRFMRGFDSSLTVSC</sequence>
<accession>A0A7I8K964</accession>
<proteinExistence type="predicted"/>
<gene>
    <name evidence="1" type="ORF">SI8410_03004421</name>
</gene>
<evidence type="ECO:0000313" key="2">
    <source>
        <dbReference type="Proteomes" id="UP000663760"/>
    </source>
</evidence>